<evidence type="ECO:0000256" key="6">
    <source>
        <dbReference type="SAM" id="Phobius"/>
    </source>
</evidence>
<evidence type="ECO:0000313" key="7">
    <source>
        <dbReference type="EMBL" id="MBQ0936930.1"/>
    </source>
</evidence>
<evidence type="ECO:0000256" key="2">
    <source>
        <dbReference type="ARBA" id="ARBA00009773"/>
    </source>
</evidence>
<dbReference type="PANTHER" id="PTHR21716">
    <property type="entry name" value="TRANSMEMBRANE PROTEIN"/>
    <property type="match status" value="1"/>
</dbReference>
<evidence type="ECO:0000256" key="4">
    <source>
        <dbReference type="ARBA" id="ARBA00022989"/>
    </source>
</evidence>
<feature type="transmembrane region" description="Helical" evidence="6">
    <location>
        <begin position="65"/>
        <end position="84"/>
    </location>
</feature>
<comment type="similarity">
    <text evidence="2">Belongs to the autoinducer-2 exporter (AI-2E) (TC 2.A.86) family.</text>
</comment>
<accession>A0ABS5E0K0</accession>
<dbReference type="RefSeq" id="WP_210810329.1">
    <property type="nucleotide sequence ID" value="NZ_JAGQDG010000006.1"/>
</dbReference>
<evidence type="ECO:0000256" key="3">
    <source>
        <dbReference type="ARBA" id="ARBA00022692"/>
    </source>
</evidence>
<keyword evidence="8" id="KW-1185">Reference proteome</keyword>
<dbReference type="EMBL" id="JAGQDG010000006">
    <property type="protein sequence ID" value="MBQ0936930.1"/>
    <property type="molecule type" value="Genomic_DNA"/>
</dbReference>
<gene>
    <name evidence="7" type="ORF">KAK11_16505</name>
</gene>
<feature type="transmembrane region" description="Helical" evidence="6">
    <location>
        <begin position="269"/>
        <end position="287"/>
    </location>
</feature>
<feature type="transmembrane region" description="Helical" evidence="6">
    <location>
        <begin position="149"/>
        <end position="173"/>
    </location>
</feature>
<name>A0ABS5E0K0_9BURK</name>
<evidence type="ECO:0000256" key="1">
    <source>
        <dbReference type="ARBA" id="ARBA00004141"/>
    </source>
</evidence>
<evidence type="ECO:0000256" key="5">
    <source>
        <dbReference type="ARBA" id="ARBA00023136"/>
    </source>
</evidence>
<sequence>MTPTPDQRQMFRWLLIAATLMGVVWLLAPVLTPFIVAAVLAYALHPAVEALVARRVPRTLSVTMVVLLALLGVLSLLLLIIPILSKEIPLLKAQIPLLAERLNQHLTPLLAQYGVQVQLDVAGIKAMALKFFDGNLEDGLATLLSSARIGGSVVLSLLGNLVLVPMVLFYLLLDWSPSVERVRRFVPPRFQARTDAFLAECDDVLGQYLRGQLAVMLALALYYTVALKLAGFELALPVGIFTGLAIFIPYLGFGLGAVLALLAGLLQFTGWWGVGAVALVYGLGQVLESFVLTPRLVGERIGLSPLAVIFALLAFGHLFGFVGVLIALPVSAVLLVALRRVKVTYLNSELYRG</sequence>
<feature type="transmembrane region" description="Helical" evidence="6">
    <location>
        <begin position="213"/>
        <end position="232"/>
    </location>
</feature>
<proteinExistence type="inferred from homology"/>
<reference evidence="7 8" key="1">
    <citation type="submission" date="2021-04" db="EMBL/GenBank/DDBJ databases">
        <title>The genome sequence of type strain Ideonella paludis KCTC 32238.</title>
        <authorList>
            <person name="Liu Y."/>
        </authorList>
    </citation>
    <scope>NUCLEOTIDE SEQUENCE [LARGE SCALE GENOMIC DNA]</scope>
    <source>
        <strain evidence="7 8">KCTC 32238</strain>
    </source>
</reference>
<feature type="transmembrane region" description="Helical" evidence="6">
    <location>
        <begin position="12"/>
        <end position="28"/>
    </location>
</feature>
<keyword evidence="3 6" id="KW-0812">Transmembrane</keyword>
<evidence type="ECO:0000313" key="8">
    <source>
        <dbReference type="Proteomes" id="UP000672097"/>
    </source>
</evidence>
<dbReference type="Proteomes" id="UP000672097">
    <property type="component" value="Unassembled WGS sequence"/>
</dbReference>
<dbReference type="InterPro" id="IPR002549">
    <property type="entry name" value="AI-2E-like"/>
</dbReference>
<dbReference type="PANTHER" id="PTHR21716:SF64">
    <property type="entry name" value="AI-2 TRANSPORT PROTEIN TQSA"/>
    <property type="match status" value="1"/>
</dbReference>
<protein>
    <submittedName>
        <fullName evidence="7">AI-2E family transporter</fullName>
    </submittedName>
</protein>
<keyword evidence="5 6" id="KW-0472">Membrane</keyword>
<feature type="transmembrane region" description="Helical" evidence="6">
    <location>
        <begin position="238"/>
        <end position="262"/>
    </location>
</feature>
<keyword evidence="4 6" id="KW-1133">Transmembrane helix</keyword>
<dbReference type="Pfam" id="PF01594">
    <property type="entry name" value="AI-2E_transport"/>
    <property type="match status" value="1"/>
</dbReference>
<comment type="subcellular location">
    <subcellularLocation>
        <location evidence="1">Membrane</location>
        <topology evidence="1">Multi-pass membrane protein</topology>
    </subcellularLocation>
</comment>
<feature type="transmembrane region" description="Helical" evidence="6">
    <location>
        <begin position="307"/>
        <end position="338"/>
    </location>
</feature>
<organism evidence="7 8">
    <name type="scientific">Ideonella paludis</name>
    <dbReference type="NCBI Taxonomy" id="1233411"/>
    <lineage>
        <taxon>Bacteria</taxon>
        <taxon>Pseudomonadati</taxon>
        <taxon>Pseudomonadota</taxon>
        <taxon>Betaproteobacteria</taxon>
        <taxon>Burkholderiales</taxon>
        <taxon>Sphaerotilaceae</taxon>
        <taxon>Ideonella</taxon>
    </lineage>
</organism>
<comment type="caution">
    <text evidence="7">The sequence shown here is derived from an EMBL/GenBank/DDBJ whole genome shotgun (WGS) entry which is preliminary data.</text>
</comment>